<keyword evidence="3" id="KW-1185">Reference proteome</keyword>
<dbReference type="RefSeq" id="WP_102773130.1">
    <property type="nucleotide sequence ID" value="NZ_POQS01000003.1"/>
</dbReference>
<organism evidence="2 3">
    <name type="scientific">Achromobacter pulmonis</name>
    <dbReference type="NCBI Taxonomy" id="1389932"/>
    <lineage>
        <taxon>Bacteria</taxon>
        <taxon>Pseudomonadati</taxon>
        <taxon>Pseudomonadota</taxon>
        <taxon>Betaproteobacteria</taxon>
        <taxon>Burkholderiales</taxon>
        <taxon>Alcaligenaceae</taxon>
        <taxon>Achromobacter</taxon>
    </lineage>
</organism>
<reference evidence="2 3" key="1">
    <citation type="submission" date="2018-01" db="EMBL/GenBank/DDBJ databases">
        <title>The draft genome of an aniline degradation strain ANB-1.</title>
        <authorList>
            <person name="Zhang L."/>
            <person name="Jiang J."/>
        </authorList>
    </citation>
    <scope>NUCLEOTIDE SEQUENCE [LARGE SCALE GENOMIC DNA]</scope>
    <source>
        <strain evidence="2 3">ANB-1</strain>
    </source>
</reference>
<evidence type="ECO:0000313" key="2">
    <source>
        <dbReference type="EMBL" id="PND33340.1"/>
    </source>
</evidence>
<feature type="region of interest" description="Disordered" evidence="1">
    <location>
        <begin position="51"/>
        <end position="73"/>
    </location>
</feature>
<comment type="caution">
    <text evidence="2">The sequence shown here is derived from an EMBL/GenBank/DDBJ whole genome shotgun (WGS) entry which is preliminary data.</text>
</comment>
<protein>
    <submittedName>
        <fullName evidence="2">Uncharacterized protein</fullName>
    </submittedName>
</protein>
<name>A0A2N8KIR4_9BURK</name>
<accession>A0A2N8KIR4</accession>
<dbReference type="Proteomes" id="UP000235994">
    <property type="component" value="Unassembled WGS sequence"/>
</dbReference>
<evidence type="ECO:0000256" key="1">
    <source>
        <dbReference type="SAM" id="MobiDB-lite"/>
    </source>
</evidence>
<evidence type="ECO:0000313" key="3">
    <source>
        <dbReference type="Proteomes" id="UP000235994"/>
    </source>
</evidence>
<dbReference type="AlphaFoldDB" id="A0A2N8KIR4"/>
<sequence>MHRASEREHDKQALIIGWILDGPRPVFTDVISEVRRWMDDGLEVYEVTRVHGSSGKHLSPLEARSPRRARAGL</sequence>
<gene>
    <name evidence="2" type="ORF">C1I89_12655</name>
</gene>
<proteinExistence type="predicted"/>
<dbReference type="EMBL" id="POQS01000003">
    <property type="protein sequence ID" value="PND33340.1"/>
    <property type="molecule type" value="Genomic_DNA"/>
</dbReference>